<name>A0A6I0Z9J6_PHOVU</name>
<dbReference type="AlphaFoldDB" id="A0A6I0Z9J6"/>
<evidence type="ECO:0000313" key="4">
    <source>
        <dbReference type="Proteomes" id="UP000483142"/>
    </source>
</evidence>
<dbReference type="InterPro" id="IPR011004">
    <property type="entry name" value="Trimer_LpxA-like_sf"/>
</dbReference>
<reference evidence="3 4" key="1">
    <citation type="journal article" date="2019" name="Nat. Med.">
        <title>A library of human gut bacterial isolates paired with longitudinal multiomics data enables mechanistic microbiome research.</title>
        <authorList>
            <person name="Poyet M."/>
            <person name="Groussin M."/>
            <person name="Gibbons S.M."/>
            <person name="Avila-Pacheco J."/>
            <person name="Jiang X."/>
            <person name="Kearney S.M."/>
            <person name="Perrotta A.R."/>
            <person name="Berdy B."/>
            <person name="Zhao S."/>
            <person name="Lieberman T.D."/>
            <person name="Swanson P.K."/>
            <person name="Smith M."/>
            <person name="Roesemann S."/>
            <person name="Alexander J.E."/>
            <person name="Rich S.A."/>
            <person name="Livny J."/>
            <person name="Vlamakis H."/>
            <person name="Clish C."/>
            <person name="Bullock K."/>
            <person name="Deik A."/>
            <person name="Scott J."/>
            <person name="Pierce K.A."/>
            <person name="Xavier R.J."/>
            <person name="Alm E.J."/>
        </authorList>
    </citation>
    <scope>NUCLEOTIDE SEQUENCE [LARGE SCALE GENOMIC DNA]</scope>
    <source>
        <strain evidence="2 3">BIOML-A140</strain>
        <strain evidence="1 4">BIOML-A141</strain>
    </source>
</reference>
<dbReference type="EMBL" id="WDBY01000091">
    <property type="protein sequence ID" value="KAB6469754.1"/>
    <property type="molecule type" value="Genomic_DNA"/>
</dbReference>
<dbReference type="PANTHER" id="PTHR23416">
    <property type="entry name" value="SIALIC ACID SYNTHASE-RELATED"/>
    <property type="match status" value="1"/>
</dbReference>
<evidence type="ECO:0000313" key="3">
    <source>
        <dbReference type="Proteomes" id="UP000468344"/>
    </source>
</evidence>
<evidence type="ECO:0000313" key="1">
    <source>
        <dbReference type="EMBL" id="KAB6444699.1"/>
    </source>
</evidence>
<dbReference type="RefSeq" id="WP_118251563.1">
    <property type="nucleotide sequence ID" value="NZ_DAWDUF010000018.1"/>
</dbReference>
<dbReference type="Proteomes" id="UP000483142">
    <property type="component" value="Unassembled WGS sequence"/>
</dbReference>
<evidence type="ECO:0000313" key="2">
    <source>
        <dbReference type="EMBL" id="KAB6469754.1"/>
    </source>
</evidence>
<proteinExistence type="predicted"/>
<dbReference type="Proteomes" id="UP000468344">
    <property type="component" value="Unassembled WGS sequence"/>
</dbReference>
<sequence length="91" mass="9734">MKGNVFPDCFLGVSKGRLFLGQGSFINYSCFLDLSDDIVIGKNVAVGFKTTFINATHEMGSSEQRAGNGTSQPIRIEDGCWIGAGVTIMPV</sequence>
<comment type="caution">
    <text evidence="2">The sequence shown here is derived from an EMBL/GenBank/DDBJ whole genome shotgun (WGS) entry which is preliminary data.</text>
</comment>
<dbReference type="EMBL" id="WDBZ01000092">
    <property type="protein sequence ID" value="KAB6444699.1"/>
    <property type="molecule type" value="Genomic_DNA"/>
</dbReference>
<dbReference type="InterPro" id="IPR051159">
    <property type="entry name" value="Hexapeptide_acetyltransf"/>
</dbReference>
<gene>
    <name evidence="2" type="ORF">GAZ06_23475</name>
    <name evidence="1" type="ORF">GAZ09_23420</name>
</gene>
<dbReference type="SUPFAM" id="SSF51161">
    <property type="entry name" value="Trimeric LpxA-like enzymes"/>
    <property type="match status" value="1"/>
</dbReference>
<protein>
    <submittedName>
        <fullName evidence="2">Uncharacterized protein</fullName>
    </submittedName>
</protein>
<dbReference type="Gene3D" id="2.160.10.10">
    <property type="entry name" value="Hexapeptide repeat proteins"/>
    <property type="match status" value="1"/>
</dbReference>
<organism evidence="2 3">
    <name type="scientific">Phocaeicola vulgatus</name>
    <name type="common">Bacteroides vulgatus</name>
    <dbReference type="NCBI Taxonomy" id="821"/>
    <lineage>
        <taxon>Bacteria</taxon>
        <taxon>Pseudomonadati</taxon>
        <taxon>Bacteroidota</taxon>
        <taxon>Bacteroidia</taxon>
        <taxon>Bacteroidales</taxon>
        <taxon>Bacteroidaceae</taxon>
        <taxon>Phocaeicola</taxon>
    </lineage>
</organism>
<accession>A0A6I0Z9J6</accession>